<dbReference type="Gene3D" id="2.60.40.10">
    <property type="entry name" value="Immunoglobulins"/>
    <property type="match status" value="4"/>
</dbReference>
<reference evidence="2" key="1">
    <citation type="submission" date="2023-06" db="EMBL/GenBank/DDBJ databases">
        <authorList>
            <person name="Kurt Z."/>
        </authorList>
    </citation>
    <scope>NUCLEOTIDE SEQUENCE</scope>
</reference>
<dbReference type="GO" id="GO:0005737">
    <property type="term" value="C:cytoplasm"/>
    <property type="evidence" value="ECO:0007669"/>
    <property type="project" value="UniProtKB-SubCell"/>
</dbReference>
<dbReference type="EMBL" id="CATOUU010000905">
    <property type="protein sequence ID" value="CAI9958336.1"/>
    <property type="molecule type" value="Genomic_DNA"/>
</dbReference>
<dbReference type="Pfam" id="PF24816">
    <property type="entry name" value="Ig_CFAP65__9th"/>
    <property type="match status" value="1"/>
</dbReference>
<reference evidence="3 4" key="2">
    <citation type="submission" date="2024-07" db="EMBL/GenBank/DDBJ databases">
        <authorList>
            <person name="Akdeniz Z."/>
        </authorList>
    </citation>
    <scope>NUCLEOTIDE SEQUENCE [LARGE SCALE GENOMIC DNA]</scope>
</reference>
<dbReference type="InterPro" id="IPR056305">
    <property type="entry name" value="Ig_CFAP65_10th"/>
</dbReference>
<dbReference type="PROSITE" id="PS50202">
    <property type="entry name" value="MSP"/>
    <property type="match status" value="1"/>
</dbReference>
<proteinExistence type="predicted"/>
<evidence type="ECO:0000313" key="4">
    <source>
        <dbReference type="Proteomes" id="UP001642409"/>
    </source>
</evidence>
<dbReference type="Pfam" id="PF22067">
    <property type="entry name" value="Cep192_D3"/>
    <property type="match status" value="1"/>
</dbReference>
<evidence type="ECO:0000313" key="3">
    <source>
        <dbReference type="EMBL" id="CAL6045854.1"/>
    </source>
</evidence>
<feature type="domain" description="MSP" evidence="1">
    <location>
        <begin position="232"/>
        <end position="356"/>
    </location>
</feature>
<dbReference type="Pfam" id="PF24291">
    <property type="entry name" value="Ig_CFAP65"/>
    <property type="match status" value="1"/>
</dbReference>
<dbReference type="PANTHER" id="PTHR46127:SF1">
    <property type="entry name" value="CILIA- AND FLAGELLA-ASSOCIATED PROTEIN 65"/>
    <property type="match status" value="1"/>
</dbReference>
<evidence type="ECO:0000313" key="2">
    <source>
        <dbReference type="EMBL" id="CAI9958336.1"/>
    </source>
</evidence>
<name>A0AA86QFI8_9EUKA</name>
<dbReference type="InterPro" id="IPR013783">
    <property type="entry name" value="Ig-like_fold"/>
</dbReference>
<comment type="caution">
    <text evidence="2">The sequence shown here is derived from an EMBL/GenBank/DDBJ whole genome shotgun (WGS) entry which is preliminary data.</text>
</comment>
<dbReference type="Proteomes" id="UP001642409">
    <property type="component" value="Unassembled WGS sequence"/>
</dbReference>
<dbReference type="GO" id="GO:0031514">
    <property type="term" value="C:motile cilium"/>
    <property type="evidence" value="ECO:0007669"/>
    <property type="project" value="UniProtKB-SubCell"/>
</dbReference>
<dbReference type="InterPro" id="IPR000535">
    <property type="entry name" value="MSP_dom"/>
</dbReference>
<keyword evidence="4" id="KW-1185">Reference proteome</keyword>
<dbReference type="InterPro" id="IPR056344">
    <property type="entry name" value="Ig_CFAP65-like_9th"/>
</dbReference>
<dbReference type="PANTHER" id="PTHR46127">
    <property type="entry name" value="CILIA- AND FLAGELLA-ASSOCIATED PROTEIN 65"/>
    <property type="match status" value="1"/>
</dbReference>
<protein>
    <recommendedName>
        <fullName evidence="1">MSP domain-containing protein</fullName>
    </recommendedName>
</protein>
<dbReference type="InterPro" id="IPR054089">
    <property type="entry name" value="Cep192-like_D3"/>
</dbReference>
<evidence type="ECO:0000259" key="1">
    <source>
        <dbReference type="PROSITE" id="PS50202"/>
    </source>
</evidence>
<accession>A0AA86QFI8</accession>
<dbReference type="EMBL" id="CAXDID020000166">
    <property type="protein sequence ID" value="CAL6045854.1"/>
    <property type="molecule type" value="Genomic_DNA"/>
</dbReference>
<gene>
    <name evidence="3" type="ORF">HINF_LOCUS41442</name>
    <name evidence="2" type="ORF">HINF_LOCUS45981</name>
</gene>
<dbReference type="InterPro" id="IPR052614">
    <property type="entry name" value="CFAP65"/>
</dbReference>
<organism evidence="2">
    <name type="scientific">Hexamita inflata</name>
    <dbReference type="NCBI Taxonomy" id="28002"/>
    <lineage>
        <taxon>Eukaryota</taxon>
        <taxon>Metamonada</taxon>
        <taxon>Diplomonadida</taxon>
        <taxon>Hexamitidae</taxon>
        <taxon>Hexamitinae</taxon>
        <taxon>Hexamita</taxon>
    </lineage>
</organism>
<sequence length="2038" mass="229318">MPDLQILPREKRIKHFQIDCPSEVVFSDWQPNNRVYTKQLIMKNVSKQSLTLTYKLPELANFFTPYPNQINLPIGMEYSITVSFQPSAPVELESCLIFHVNQYNEDFKIQLRGDLPLLSAKTNLTPNFPVPTAVCEQNFIDVPLKNDGEVPFLFKFVFSEEKTPFSVIPESGLINEGEQLMVRYWFKPEESGQIQDTVQLTIKKVDLEAMAKVGKIDYQIRLNAISKFPHFRIKIDDIYNDQLSFINTTVIDEKTKEVYLVNDSPVRASFRINANTVLDKPYSQVTVTPQSGIVEPNEKVILKVTYRPAFAAAFYQVAGETLGPQDGSTEYSEAQTFIQYNPQDMNIKMKFQILAKSVVSTTFQVVCSGQPVDIQISHTKVDLGCVLCGSSAQKSIYIKNNSKSDCPYEITCEGLMNLKGETPAAIVTTQSIEAVELDDVTRPTQRKLAKFPLKVTPCSGIAPSQINTTINISLNLLNFTCKSQDLLDQNSDKKSYIPPQPVSFYLQYKTPGAPVQFIHVTGTILPEAEFDSRPAPLTMDYSERYDLLRREYTVDQLLGQLVASGGNPPLPQNSPLYDETLLEFETEYSQSQHLSTQALNKMIKDYNYQDMESKPQANSLLPSDALMLELKGKLGHCNKYPAVISERSYNFGYVAAGQEKKHIVTIYNTSELLEMFCAFTGASHKQCISIEFLGLSQFDEVNSRAELTPSTLEQSHGLEYRTVLTKGMVVRIPPQTYGFFELTFSPDQNEEVYFTKFAVFCCHQPLLLYRCFRHAIVGHSYIQELNVLGFSRPSELPALTSSMPVVSKPVVDMNIKLPPAGPGSITRTTFAFTNYGSTFMTVNLSELTNNFVHVYPEVFGLEPKQTCVVSLALAFPMDALTNKEKYGFTFLQQSQNSVMYEDIIIFNVNGSSESTVTLNMLAVCCGVDLVMEKVEEEQQIIQQLHETPVATIQMAPVSLGSESSRILTFINKALLPVQFYVNTTNQRDQQLMYMSPNDLLLSGCESKEFSYVLKASEKFLKEGPYTFDLNVQVTIPKYYCLPTPNNLVSRALNYKHDLSRINAMKIQTSVTRRTVELQPKTVNLQNVVPYTSVDVPIQIYNSSHCSICYTLEIHEIMNDMTPMEFEKDNKQLRKYPYTTATDTGDYLVPNLYNKLYNTESVMDEQQTKRCPQIYIRSGAGAMILPHSSSQAVITVFPLSCRTVRAKIYAKIVEIDSTDRKYSEVVKDLESQSVYLQGTVQAFNQYQNVDSDKMFECRLECTADYPRFYISDISSPKIASSQLRDILNVDQINEFLAGEVSLEERVYSTPCNNRDKLIEKLLKDKELKEFDSGNDFDDVSIHSNARLDIKPVEKKDPATKFELVEPPPENLDAEYKSKEEMLLEEFPLVLGPDNLNPDKSYFVCLTLANPSDIPCHISFELPNGPELGDCPWVQQLPSQAQQRTMSLLARKIYSVSPQEIYLKPHEKASLTINYAHIEEGIHKLIVLAKIAGGRSFFLHLIGSTLAEFEPALIAPIEQRLLPVALGEVIPVRQYMRIQNPGNVYVRYQLVNQRLVFEQDEAPDSSSIQQLSQADNLLKILNPTGIIPPESGTQLVMQFTPQQVGMVHMRFDLCIQRVSEQEFQSFKQTLKYFPGECNCDLPDESTNKQPPYAVNIPTVPDTQTYQQIDLFCYGFMKNSSVPTQVLPSFAKNGSPKAPACGAVSLQRVQNKSENRLMGQRGLGFGELSCGRLVLGAVPTFGYSSALVELKCETGKIEWEVMDIFGGNSNLQIKIEPNRGVLQKGQKTQILIQCFTGPLPAAFLEDIPFKIVNKRPQTQNVQFGSVIVNQNRLPAVLANTVASAARISETAILQQFDPSQQNRAGLDQETRQQHAMLYGVEDMVCEHKSGPLSQYMTYPDTDVLWLTVMLHSHRADYLSDYGVLQNGLMLNRSAVQIKEIIQKQQIGSDLGDEEQQQLEQLVALALRGAVNKMISDKQSEAKLNKAAARAKRDALNGLQKANFFQAEVEDYVQVVDGQKDNVIEQAVGIDEFLSALGEGLI</sequence>